<dbReference type="AlphaFoldDB" id="A0AAD7M0E8"/>
<organism evidence="2 3">
    <name type="scientific">Quillaja saponaria</name>
    <name type="common">Soap bark tree</name>
    <dbReference type="NCBI Taxonomy" id="32244"/>
    <lineage>
        <taxon>Eukaryota</taxon>
        <taxon>Viridiplantae</taxon>
        <taxon>Streptophyta</taxon>
        <taxon>Embryophyta</taxon>
        <taxon>Tracheophyta</taxon>
        <taxon>Spermatophyta</taxon>
        <taxon>Magnoliopsida</taxon>
        <taxon>eudicotyledons</taxon>
        <taxon>Gunneridae</taxon>
        <taxon>Pentapetalae</taxon>
        <taxon>rosids</taxon>
        <taxon>fabids</taxon>
        <taxon>Fabales</taxon>
        <taxon>Quillajaceae</taxon>
        <taxon>Quillaja</taxon>
    </lineage>
</organism>
<dbReference type="EMBL" id="JARAOO010000005">
    <property type="protein sequence ID" value="KAJ7967684.1"/>
    <property type="molecule type" value="Genomic_DNA"/>
</dbReference>
<dbReference type="PANTHER" id="PTHR33647:SF10">
    <property type="entry name" value="DUF4228 DOMAIN-CONTAINING PROTEIN"/>
    <property type="match status" value="1"/>
</dbReference>
<dbReference type="KEGG" id="qsa:O6P43_011912"/>
<proteinExistence type="predicted"/>
<feature type="region of interest" description="Disordered" evidence="1">
    <location>
        <begin position="51"/>
        <end position="71"/>
    </location>
</feature>
<gene>
    <name evidence="2" type="ORF">O6P43_011912</name>
</gene>
<reference evidence="2" key="1">
    <citation type="journal article" date="2023" name="Science">
        <title>Elucidation of the pathway for biosynthesis of saponin adjuvants from the soapbark tree.</title>
        <authorList>
            <person name="Reed J."/>
            <person name="Orme A."/>
            <person name="El-Demerdash A."/>
            <person name="Owen C."/>
            <person name="Martin L.B.B."/>
            <person name="Misra R.C."/>
            <person name="Kikuchi S."/>
            <person name="Rejzek M."/>
            <person name="Martin A.C."/>
            <person name="Harkess A."/>
            <person name="Leebens-Mack J."/>
            <person name="Louveau T."/>
            <person name="Stephenson M.J."/>
            <person name="Osbourn A."/>
        </authorList>
    </citation>
    <scope>NUCLEOTIDE SEQUENCE</scope>
    <source>
        <strain evidence="2">S10</strain>
    </source>
</reference>
<comment type="caution">
    <text evidence="2">The sequence shown here is derived from an EMBL/GenBank/DDBJ whole genome shotgun (WGS) entry which is preliminary data.</text>
</comment>
<protein>
    <submittedName>
        <fullName evidence="2">DUF4228 domain-containing protein</fullName>
    </submittedName>
</protein>
<dbReference type="PANTHER" id="PTHR33647">
    <property type="entry name" value="OS01G0793900 PROTEIN"/>
    <property type="match status" value="1"/>
</dbReference>
<sequence length="131" mass="14641">MGNSCRHPMSSPSSNEWAGDDWGSLTSKSNSRKTRIFDENDLEKERLLLGELTRSSSTSSTSSSILNSNKNGEVKIKISKKDLEKLVGNHQGLSVEQILACLINATDGYHDHHDQYQRSWKPVLQTIPEVN</sequence>
<feature type="region of interest" description="Disordered" evidence="1">
    <location>
        <begin position="1"/>
        <end position="37"/>
    </location>
</feature>
<keyword evidence="3" id="KW-1185">Reference proteome</keyword>
<evidence type="ECO:0000256" key="1">
    <source>
        <dbReference type="SAM" id="MobiDB-lite"/>
    </source>
</evidence>
<name>A0AAD7M0E8_QUISA</name>
<dbReference type="Proteomes" id="UP001163823">
    <property type="component" value="Chromosome 5"/>
</dbReference>
<evidence type="ECO:0000313" key="3">
    <source>
        <dbReference type="Proteomes" id="UP001163823"/>
    </source>
</evidence>
<evidence type="ECO:0000313" key="2">
    <source>
        <dbReference type="EMBL" id="KAJ7967684.1"/>
    </source>
</evidence>
<feature type="compositionally biased region" description="Low complexity" evidence="1">
    <location>
        <begin position="55"/>
        <end position="64"/>
    </location>
</feature>
<accession>A0AAD7M0E8</accession>